<sequence>MVTTAQAKAKYDQLVDRYEDIFFYVADVGKDLVALADPAPGVRVLDVGAGRGAVARAALAKGCAVTAIDASPLMMRRLAEEHPEISASEGDLYRMEFADGSFDLVTAGFVLQVLDDPLAALTEFRRVLAPGGTVALSLERQSVGRLAWFQDLSVEFFAPGGAAEPKAAQPGPMTFDQLDALLVEAGFVDLTRETVELPKPLDGPDDLLAWMMPRGLAEMIAALPPERGAEFRRRFLEGARRMHDDGGIVLEFAATLHRAYYR</sequence>
<dbReference type="AlphaFoldDB" id="A0A1R0KDZ0"/>
<dbReference type="Pfam" id="PF08241">
    <property type="entry name" value="Methyltransf_11"/>
    <property type="match status" value="1"/>
</dbReference>
<dbReference type="GO" id="GO:0008757">
    <property type="term" value="F:S-adenosylmethionine-dependent methyltransferase activity"/>
    <property type="evidence" value="ECO:0007669"/>
    <property type="project" value="InterPro"/>
</dbReference>
<dbReference type="SUPFAM" id="SSF53335">
    <property type="entry name" value="S-adenosyl-L-methionine-dependent methyltransferases"/>
    <property type="match status" value="1"/>
</dbReference>
<dbReference type="GO" id="GO:0032259">
    <property type="term" value="P:methylation"/>
    <property type="evidence" value="ECO:0007669"/>
    <property type="project" value="UniProtKB-KW"/>
</dbReference>
<keyword evidence="3" id="KW-1185">Reference proteome</keyword>
<keyword evidence="2" id="KW-0489">Methyltransferase</keyword>
<dbReference type="Gene3D" id="3.40.50.150">
    <property type="entry name" value="Vaccinia Virus protein VP39"/>
    <property type="match status" value="1"/>
</dbReference>
<dbReference type="STRING" id="76021.BS329_39700"/>
<accession>A0A1R0KDZ0</accession>
<dbReference type="EMBL" id="MQUQ01000037">
    <property type="protein sequence ID" value="OLZ43217.1"/>
    <property type="molecule type" value="Genomic_DNA"/>
</dbReference>
<dbReference type="InterPro" id="IPR013216">
    <property type="entry name" value="Methyltransf_11"/>
</dbReference>
<dbReference type="Proteomes" id="UP000187486">
    <property type="component" value="Unassembled WGS sequence"/>
</dbReference>
<keyword evidence="2" id="KW-0808">Transferase</keyword>
<dbReference type="RefSeq" id="WP_076168536.1">
    <property type="nucleotide sequence ID" value="NZ_JBEZVB010000107.1"/>
</dbReference>
<protein>
    <submittedName>
        <fullName evidence="2">SAM-dependent methyltransferase</fullName>
    </submittedName>
</protein>
<evidence type="ECO:0000259" key="1">
    <source>
        <dbReference type="Pfam" id="PF08241"/>
    </source>
</evidence>
<comment type="caution">
    <text evidence="2">The sequence shown here is derived from an EMBL/GenBank/DDBJ whole genome shotgun (WGS) entry which is preliminary data.</text>
</comment>
<evidence type="ECO:0000313" key="3">
    <source>
        <dbReference type="Proteomes" id="UP000187486"/>
    </source>
</evidence>
<dbReference type="CDD" id="cd02440">
    <property type="entry name" value="AdoMet_MTases"/>
    <property type="match status" value="1"/>
</dbReference>
<dbReference type="PANTHER" id="PTHR43591">
    <property type="entry name" value="METHYLTRANSFERASE"/>
    <property type="match status" value="1"/>
</dbReference>
<evidence type="ECO:0000313" key="2">
    <source>
        <dbReference type="EMBL" id="OLZ43217.1"/>
    </source>
</evidence>
<feature type="domain" description="Methyltransferase type 11" evidence="1">
    <location>
        <begin position="45"/>
        <end position="135"/>
    </location>
</feature>
<dbReference type="InterPro" id="IPR029063">
    <property type="entry name" value="SAM-dependent_MTases_sf"/>
</dbReference>
<reference evidence="2 3" key="1">
    <citation type="submission" date="2016-01" db="EMBL/GenBank/DDBJ databases">
        <title>Amycolatopsis coloradensis genome sequencing and assembly.</title>
        <authorList>
            <person name="Mayilraj S."/>
        </authorList>
    </citation>
    <scope>NUCLEOTIDE SEQUENCE [LARGE SCALE GENOMIC DNA]</scope>
    <source>
        <strain evidence="2 3">DSM 44225</strain>
    </source>
</reference>
<proteinExistence type="predicted"/>
<organism evidence="2 3">
    <name type="scientific">Amycolatopsis coloradensis</name>
    <dbReference type="NCBI Taxonomy" id="76021"/>
    <lineage>
        <taxon>Bacteria</taxon>
        <taxon>Bacillati</taxon>
        <taxon>Actinomycetota</taxon>
        <taxon>Actinomycetes</taxon>
        <taxon>Pseudonocardiales</taxon>
        <taxon>Pseudonocardiaceae</taxon>
        <taxon>Amycolatopsis</taxon>
    </lineage>
</organism>
<name>A0A1R0KDZ0_9PSEU</name>
<gene>
    <name evidence="2" type="ORF">BS329_39700</name>
</gene>
<dbReference type="OrthoDB" id="9777638at2"/>